<dbReference type="Gene3D" id="3.30.70.1320">
    <property type="entry name" value="Multidrug efflux transporter AcrB pore domain like"/>
    <property type="match status" value="1"/>
</dbReference>
<dbReference type="AlphaFoldDB" id="A0A1G8G4D6"/>
<feature type="transmembrane region" description="Helical" evidence="1">
    <location>
        <begin position="427"/>
        <end position="447"/>
    </location>
</feature>
<dbReference type="EMBL" id="FNCP01000021">
    <property type="protein sequence ID" value="SDH89181.1"/>
    <property type="molecule type" value="Genomic_DNA"/>
</dbReference>
<gene>
    <name evidence="2" type="ORF">SAMN05443529_12155</name>
</gene>
<accession>A0A1G8G4D6</accession>
<keyword evidence="1" id="KW-1133">Transmembrane helix</keyword>
<feature type="transmembrane region" description="Helical" evidence="1">
    <location>
        <begin position="351"/>
        <end position="371"/>
    </location>
</feature>
<dbReference type="GO" id="GO:0005886">
    <property type="term" value="C:plasma membrane"/>
    <property type="evidence" value="ECO:0007669"/>
    <property type="project" value="TreeGrafter"/>
</dbReference>
<dbReference type="Proteomes" id="UP000198656">
    <property type="component" value="Unassembled WGS sequence"/>
</dbReference>
<feature type="transmembrane region" description="Helical" evidence="1">
    <location>
        <begin position="459"/>
        <end position="481"/>
    </location>
</feature>
<keyword evidence="1" id="KW-0472">Membrane</keyword>
<evidence type="ECO:0000313" key="3">
    <source>
        <dbReference type="Proteomes" id="UP000198656"/>
    </source>
</evidence>
<keyword evidence="3" id="KW-1185">Reference proteome</keyword>
<proteinExistence type="predicted"/>
<dbReference type="SUPFAM" id="SSF82693">
    <property type="entry name" value="Multidrug efflux transporter AcrB pore domain, PN1, PN2, PC1 and PC2 subdomains"/>
    <property type="match status" value="3"/>
</dbReference>
<feature type="transmembrane region" description="Helical" evidence="1">
    <location>
        <begin position="377"/>
        <end position="400"/>
    </location>
</feature>
<evidence type="ECO:0000313" key="2">
    <source>
        <dbReference type="EMBL" id="SDH89181.1"/>
    </source>
</evidence>
<feature type="transmembrane region" description="Helical" evidence="1">
    <location>
        <begin position="909"/>
        <end position="934"/>
    </location>
</feature>
<dbReference type="Gene3D" id="3.30.70.1430">
    <property type="entry name" value="Multidrug efflux transporter AcrB pore domain"/>
    <property type="match status" value="2"/>
</dbReference>
<feature type="transmembrane region" description="Helical" evidence="1">
    <location>
        <begin position="884"/>
        <end position="903"/>
    </location>
</feature>
<protein>
    <submittedName>
        <fullName evidence="2">Multidrug efflux pump subunit AcrB</fullName>
    </submittedName>
</protein>
<name>A0A1G8G4D6_9FIRM</name>
<feature type="transmembrane region" description="Helical" evidence="1">
    <location>
        <begin position="980"/>
        <end position="1010"/>
    </location>
</feature>
<feature type="transmembrane region" description="Helical" evidence="1">
    <location>
        <begin position="527"/>
        <end position="547"/>
    </location>
</feature>
<reference evidence="3" key="1">
    <citation type="submission" date="2016-10" db="EMBL/GenBank/DDBJ databases">
        <authorList>
            <person name="Varghese N."/>
            <person name="Submissions S."/>
        </authorList>
    </citation>
    <scope>NUCLEOTIDE SEQUENCE [LARGE SCALE GENOMIC DNA]</scope>
    <source>
        <strain evidence="3">DSM 8344</strain>
    </source>
</reference>
<sequence length="1028" mass="113874">MIEYLIKKRKITLLFFIMLVVYGFTTFFQLAQQEQPDIVVDTAMVLTVYPGASPEKVEQTVTKKIEEKINEIQGLKSITSQSNPQYSKIVVQLQEGVDPKEKWNELRNKVKDVESSLPSDCKQPEINDDLSKTFIETFAVTADSYQEVYALRDTLKVWKDQLRTLPNVADVSIMGLPDQEIRIDVDTHKINQLEIPWTQVAGAIKKENERTPLGDLEQGDRLYQLKIKDTHDPEALYNTVISMNNQGIPVYLRDVATITVACEKEESLVSFNGKPAISISVQGEIGSDVPGMQKNVDEMMKELEKELPSGTQLNHVYSQNERIEDLFSDLTLEVLLAVAAVLLVCSLGLNFVTSCIIAMAIPISLSMGLMLTPNLNITMNLVSVAALIIVLGILVDDAVVVNDNIERRLIELGEPPLQAVVKGTNEVFISILTATAATIFAFGPIAFLQGNVGQFIRPLPIIISLSMISSMAMSLTIVPIFRHWRAEKLSVFPARYSKSNGFLGKQLDRLALWYSEKLMPRILRKPLKVGLMAVLISTLAYGLFPLLPVQLFPNSVRGEMLIDVRMPKGESLDGTNQKVQDIASWVQKQEGITLVNTYAGDSAPSMFRGDLSIGKGNNLGQIVVKINTEQKRTEELVPEWNAKFSEMYPGIRVLAKEIKFGPPIGAPIDIRIYGEDLYVLQTLENEVKESLLKYPGAVNINGSIGQDKTGIELTINKAQMDQNLVKYDDLTKTLRLATEGIEVSEFDNGKDLINIVMYSDKSSPDPMLVFDRLYVPNANGKLIPLKEIAQMEPSFSINTVPRRNLSRLAEVTSDLDGVTATEAMEKIRPLMAGIKLPAGYTLEFGGETSEQTDIFTDMGRLMIVAIFLILIVIAMQFYSLSLPILVMSTVYLAFAGSMIGLLITRTPFGFGSVMGLICLVGIVVRNGIVLIEFIENERHAGVALEQAVINAGKARLKPVLLTAGTAIAGLLSLATGKELMFRALAITIIAGLFYSTVMTLVVVPSFYTVLTKWKEKRRLSRQTNNFNV</sequence>
<feature type="transmembrane region" description="Helical" evidence="1">
    <location>
        <begin position="326"/>
        <end position="344"/>
    </location>
</feature>
<organism evidence="2 3">
    <name type="scientific">Desulfosporosinus hippei DSM 8344</name>
    <dbReference type="NCBI Taxonomy" id="1121419"/>
    <lineage>
        <taxon>Bacteria</taxon>
        <taxon>Bacillati</taxon>
        <taxon>Bacillota</taxon>
        <taxon>Clostridia</taxon>
        <taxon>Eubacteriales</taxon>
        <taxon>Desulfitobacteriaceae</taxon>
        <taxon>Desulfosporosinus</taxon>
    </lineage>
</organism>
<dbReference type="SUPFAM" id="SSF82866">
    <property type="entry name" value="Multidrug efflux transporter AcrB transmembrane domain"/>
    <property type="match status" value="2"/>
</dbReference>
<dbReference type="Gene3D" id="1.20.1640.10">
    <property type="entry name" value="Multidrug efflux transporter AcrB transmembrane domain"/>
    <property type="match status" value="2"/>
</dbReference>
<dbReference type="SUPFAM" id="SSF82714">
    <property type="entry name" value="Multidrug efflux transporter AcrB TolC docking domain, DN and DC subdomains"/>
    <property type="match status" value="2"/>
</dbReference>
<dbReference type="PANTHER" id="PTHR32063:SF18">
    <property type="entry name" value="CATION EFFLUX SYSTEM PROTEIN"/>
    <property type="match status" value="1"/>
</dbReference>
<dbReference type="Gene3D" id="3.30.70.1440">
    <property type="entry name" value="Multidrug efflux transporter AcrB pore domain"/>
    <property type="match status" value="1"/>
</dbReference>
<feature type="transmembrane region" description="Helical" evidence="1">
    <location>
        <begin position="858"/>
        <end position="877"/>
    </location>
</feature>
<dbReference type="RefSeq" id="WP_092334763.1">
    <property type="nucleotide sequence ID" value="NZ_FNCP01000021.1"/>
</dbReference>
<dbReference type="PRINTS" id="PR00702">
    <property type="entry name" value="ACRIFLAVINRP"/>
</dbReference>
<dbReference type="Gene3D" id="3.30.2090.10">
    <property type="entry name" value="Multidrug efflux transporter AcrB TolC docking domain, DN and DC subdomains"/>
    <property type="match status" value="2"/>
</dbReference>
<dbReference type="STRING" id="1121419.SAMN05443529_12155"/>
<dbReference type="Pfam" id="PF00873">
    <property type="entry name" value="ACR_tran"/>
    <property type="match status" value="1"/>
</dbReference>
<evidence type="ECO:0000256" key="1">
    <source>
        <dbReference type="SAM" id="Phobius"/>
    </source>
</evidence>
<dbReference type="GO" id="GO:0042910">
    <property type="term" value="F:xenobiotic transmembrane transporter activity"/>
    <property type="evidence" value="ECO:0007669"/>
    <property type="project" value="TreeGrafter"/>
</dbReference>
<keyword evidence="1" id="KW-0812">Transmembrane</keyword>
<dbReference type="InterPro" id="IPR001036">
    <property type="entry name" value="Acrflvin-R"/>
</dbReference>
<dbReference type="InterPro" id="IPR027463">
    <property type="entry name" value="AcrB_DN_DC_subdom"/>
</dbReference>
<dbReference type="OrthoDB" id="9757876at2"/>
<dbReference type="PANTHER" id="PTHR32063">
    <property type="match status" value="1"/>
</dbReference>
<feature type="transmembrane region" description="Helical" evidence="1">
    <location>
        <begin position="955"/>
        <end position="974"/>
    </location>
</feature>
<feature type="transmembrane region" description="Helical" evidence="1">
    <location>
        <begin position="12"/>
        <end position="31"/>
    </location>
</feature>